<keyword evidence="2" id="KW-1185">Reference proteome</keyword>
<comment type="caution">
    <text evidence="1">The sequence shown here is derived from an EMBL/GenBank/DDBJ whole genome shotgun (WGS) entry which is preliminary data.</text>
</comment>
<dbReference type="eggNOG" id="ENOG5032ST6">
    <property type="taxonomic scope" value="Bacteria"/>
</dbReference>
<gene>
    <name evidence="1" type="ORF">CSEC_1712</name>
</gene>
<evidence type="ECO:0000313" key="2">
    <source>
        <dbReference type="Proteomes" id="UP000031552"/>
    </source>
</evidence>
<dbReference type="STRING" id="1437425.CSEC_1712"/>
<sequence>MHLINIQLDEEGFYMTVQPIALFGEAEKGDFKTAYYLKSLHDLAKLLGNPPKDSIGLYFAVQALLYKHELIFFRVKEEGFSLQDYFYGLKLLENQKEFEKITAFCLPGVGDVGVLDAASKLCFLYHSLMITSESDLYDYLTYYFRNN</sequence>
<dbReference type="Proteomes" id="UP000031552">
    <property type="component" value="Unassembled WGS sequence"/>
</dbReference>
<organism evidence="1 2">
    <name type="scientific">Candidatus Criblamydia sequanensis CRIB-18</name>
    <dbReference type="NCBI Taxonomy" id="1437425"/>
    <lineage>
        <taxon>Bacteria</taxon>
        <taxon>Pseudomonadati</taxon>
        <taxon>Chlamydiota</taxon>
        <taxon>Chlamydiia</taxon>
        <taxon>Parachlamydiales</taxon>
        <taxon>Candidatus Criblamydiaceae</taxon>
        <taxon>Candidatus Criblamydia</taxon>
    </lineage>
</organism>
<dbReference type="AlphaFoldDB" id="A0A090E175"/>
<protein>
    <submittedName>
        <fullName evidence="1">Uncharacterized protein</fullName>
    </submittedName>
</protein>
<name>A0A090E175_9BACT</name>
<reference evidence="1" key="2">
    <citation type="submission" date="2014-09" db="EMBL/GenBank/DDBJ databases">
        <title>Criblamydia sequanensis harbors a mega-plasmid encoding arsenite resistance.</title>
        <authorList>
            <person name="Bertelli C."/>
            <person name="Goesmann A."/>
            <person name="Greub G."/>
        </authorList>
    </citation>
    <scope>NUCLEOTIDE SEQUENCE [LARGE SCALE GENOMIC DNA]</scope>
    <source>
        <strain evidence="1">CRIB-18</strain>
    </source>
</reference>
<evidence type="ECO:0000313" key="1">
    <source>
        <dbReference type="EMBL" id="CDR34524.1"/>
    </source>
</evidence>
<accession>A0A090E175</accession>
<proteinExistence type="predicted"/>
<dbReference type="EMBL" id="CCEJ010000008">
    <property type="protein sequence ID" value="CDR34524.1"/>
    <property type="molecule type" value="Genomic_DNA"/>
</dbReference>
<reference evidence="1" key="1">
    <citation type="submission" date="2013-12" db="EMBL/GenBank/DDBJ databases">
        <authorList>
            <person name="Linke B."/>
        </authorList>
    </citation>
    <scope>NUCLEOTIDE SEQUENCE [LARGE SCALE GENOMIC DNA]</scope>
    <source>
        <strain evidence="1">CRIB-18</strain>
    </source>
</reference>